<reference evidence="2 3" key="1">
    <citation type="journal article" date="2019" name="Philos. Trans. R. Soc. Lond., B, Biol. Sci.">
        <title>Ant behaviour and brain gene expression of defending hosts depend on the ecological success of the intruding social parasite.</title>
        <authorList>
            <person name="Kaur R."/>
            <person name="Stoldt M."/>
            <person name="Jongepier E."/>
            <person name="Feldmeyer B."/>
            <person name="Menzel F."/>
            <person name="Bornberg-Bauer E."/>
            <person name="Foitzik S."/>
        </authorList>
    </citation>
    <scope>NUCLEOTIDE SEQUENCE [LARGE SCALE GENOMIC DNA]</scope>
    <source>
        <tissue evidence="2">Whole body</tissue>
    </source>
</reference>
<evidence type="ECO:0000256" key="1">
    <source>
        <dbReference type="SAM" id="MobiDB-lite"/>
    </source>
</evidence>
<comment type="caution">
    <text evidence="2">The sequence shown here is derived from an EMBL/GenBank/DDBJ whole genome shotgun (WGS) entry which is preliminary data.</text>
</comment>
<organism evidence="2 3">
    <name type="scientific">Temnothorax longispinosus</name>
    <dbReference type="NCBI Taxonomy" id="300112"/>
    <lineage>
        <taxon>Eukaryota</taxon>
        <taxon>Metazoa</taxon>
        <taxon>Ecdysozoa</taxon>
        <taxon>Arthropoda</taxon>
        <taxon>Hexapoda</taxon>
        <taxon>Insecta</taxon>
        <taxon>Pterygota</taxon>
        <taxon>Neoptera</taxon>
        <taxon>Endopterygota</taxon>
        <taxon>Hymenoptera</taxon>
        <taxon>Apocrita</taxon>
        <taxon>Aculeata</taxon>
        <taxon>Formicoidea</taxon>
        <taxon>Formicidae</taxon>
        <taxon>Myrmicinae</taxon>
        <taxon>Temnothorax</taxon>
    </lineage>
</organism>
<accession>A0A4S2L4B7</accession>
<name>A0A4S2L4B7_9HYME</name>
<proteinExistence type="predicted"/>
<keyword evidence="3" id="KW-1185">Reference proteome</keyword>
<feature type="compositionally biased region" description="Low complexity" evidence="1">
    <location>
        <begin position="21"/>
        <end position="31"/>
    </location>
</feature>
<feature type="compositionally biased region" description="Polar residues" evidence="1">
    <location>
        <begin position="1"/>
        <end position="16"/>
    </location>
</feature>
<protein>
    <submittedName>
        <fullName evidence="2">Uncharacterized protein</fullName>
    </submittedName>
</protein>
<gene>
    <name evidence="2" type="ORF">DBV15_08570</name>
</gene>
<dbReference type="AlphaFoldDB" id="A0A4S2L4B7"/>
<sequence>MTSAEFTTIAKTSTLQPPTPVSGSVSSNVGGRWSTSRVLRPSRRSDECLPLQPTKPIHPSASAAQRHPNTTAASHIPSEGSPGSPEPRSTPFHSLLLFGLSSFNYGRLVVEEFELL</sequence>
<dbReference type="Proteomes" id="UP000310200">
    <property type="component" value="Unassembled WGS sequence"/>
</dbReference>
<evidence type="ECO:0000313" key="2">
    <source>
        <dbReference type="EMBL" id="TGZ55398.1"/>
    </source>
</evidence>
<dbReference type="EMBL" id="QBLH01000464">
    <property type="protein sequence ID" value="TGZ55398.1"/>
    <property type="molecule type" value="Genomic_DNA"/>
</dbReference>
<evidence type="ECO:0000313" key="3">
    <source>
        <dbReference type="Proteomes" id="UP000310200"/>
    </source>
</evidence>
<feature type="region of interest" description="Disordered" evidence="1">
    <location>
        <begin position="1"/>
        <end position="91"/>
    </location>
</feature>
<feature type="compositionally biased region" description="Low complexity" evidence="1">
    <location>
        <begin position="77"/>
        <end position="91"/>
    </location>
</feature>